<feature type="coiled-coil region" evidence="1">
    <location>
        <begin position="65"/>
        <end position="135"/>
    </location>
</feature>
<dbReference type="Proteomes" id="UP000225706">
    <property type="component" value="Unassembled WGS sequence"/>
</dbReference>
<evidence type="ECO:0000313" key="3">
    <source>
        <dbReference type="Proteomes" id="UP000225706"/>
    </source>
</evidence>
<dbReference type="EMBL" id="LSMT01000654">
    <property type="protein sequence ID" value="PFX15386.1"/>
    <property type="molecule type" value="Genomic_DNA"/>
</dbReference>
<sequence>MALFDVAPVLEGVASLQEKVEDAITKSKLLLEAVEGSQSKYTELSDEYPVLRSLKGRLAASQGPNEALSTELVKFKLELESFVEEVFNAHDQVRKDLKLWANELDRDNTKLRREREELANERRKLEVDRRDFDAQCLAAASKEQQITEARTVTSTDDTDQTLSIVMNNYTDHCEEDKKTKSAPSHVTRDVECQTEAKVNLAEETGEEDIQTAESIQVKDEEDRLEMENYASLRCRSQLQTATIGRNQRILTAPVSRAKALLFKKQDHALRIHQMLLDDITKVKEEKQLLKTENSLLSKRANEATADLFHLKNKMTINMSDRDELYKKLLKSKEQILKLEQTLRRQALGLVSNIKEQRQLQEEIRWSQIFALPLNQHSSQTKRIPRVRPSTRGR</sequence>
<feature type="coiled-coil region" evidence="1">
    <location>
        <begin position="279"/>
        <end position="341"/>
    </location>
</feature>
<gene>
    <name evidence="2" type="ORF">AWC38_SpisGene20395</name>
</gene>
<reference evidence="3" key="1">
    <citation type="journal article" date="2017" name="bioRxiv">
        <title>Comparative analysis of the genomes of Stylophora pistillata and Acropora digitifera provides evidence for extensive differences between species of corals.</title>
        <authorList>
            <person name="Voolstra C.R."/>
            <person name="Li Y."/>
            <person name="Liew Y.J."/>
            <person name="Baumgarten S."/>
            <person name="Zoccola D."/>
            <person name="Flot J.-F."/>
            <person name="Tambutte S."/>
            <person name="Allemand D."/>
            <person name="Aranda M."/>
        </authorList>
    </citation>
    <scope>NUCLEOTIDE SEQUENCE [LARGE SCALE GENOMIC DNA]</scope>
</reference>
<dbReference type="AlphaFoldDB" id="A0A2B4RE15"/>
<proteinExistence type="predicted"/>
<name>A0A2B4RE15_STYPI</name>
<evidence type="ECO:0000313" key="2">
    <source>
        <dbReference type="EMBL" id="PFX15386.1"/>
    </source>
</evidence>
<comment type="caution">
    <text evidence="2">The sequence shown here is derived from an EMBL/GenBank/DDBJ whole genome shotgun (WGS) entry which is preliminary data.</text>
</comment>
<accession>A0A2B4RE15</accession>
<organism evidence="2 3">
    <name type="scientific">Stylophora pistillata</name>
    <name type="common">Smooth cauliflower coral</name>
    <dbReference type="NCBI Taxonomy" id="50429"/>
    <lineage>
        <taxon>Eukaryota</taxon>
        <taxon>Metazoa</taxon>
        <taxon>Cnidaria</taxon>
        <taxon>Anthozoa</taxon>
        <taxon>Hexacorallia</taxon>
        <taxon>Scleractinia</taxon>
        <taxon>Astrocoeniina</taxon>
        <taxon>Pocilloporidae</taxon>
        <taxon>Stylophora</taxon>
    </lineage>
</organism>
<keyword evidence="1" id="KW-0175">Coiled coil</keyword>
<protein>
    <submittedName>
        <fullName evidence="2">Uncharacterized protein</fullName>
    </submittedName>
</protein>
<evidence type="ECO:0000256" key="1">
    <source>
        <dbReference type="SAM" id="Coils"/>
    </source>
</evidence>
<dbReference type="OrthoDB" id="5963797at2759"/>
<keyword evidence="3" id="KW-1185">Reference proteome</keyword>